<evidence type="ECO:0000256" key="6">
    <source>
        <dbReference type="ARBA" id="ARBA00022801"/>
    </source>
</evidence>
<dbReference type="PANTHER" id="PTHR30616:SF2">
    <property type="entry name" value="PURINE NUCLEOSIDE PHOSPHORYLASE LACC1"/>
    <property type="match status" value="1"/>
</dbReference>
<dbReference type="PANTHER" id="PTHR30616">
    <property type="entry name" value="UNCHARACTERIZED PROTEIN YFIH"/>
    <property type="match status" value="1"/>
</dbReference>
<dbReference type="EMBL" id="JBHLYQ010000037">
    <property type="protein sequence ID" value="MFC0081555.1"/>
    <property type="molecule type" value="Genomic_DNA"/>
</dbReference>
<organism evidence="11 12">
    <name type="scientific">Aciditerrimonas ferrireducens</name>
    <dbReference type="NCBI Taxonomy" id="667306"/>
    <lineage>
        <taxon>Bacteria</taxon>
        <taxon>Bacillati</taxon>
        <taxon>Actinomycetota</taxon>
        <taxon>Acidimicrobiia</taxon>
        <taxon>Acidimicrobiales</taxon>
        <taxon>Acidimicrobiaceae</taxon>
        <taxon>Aciditerrimonas</taxon>
    </lineage>
</organism>
<evidence type="ECO:0000256" key="8">
    <source>
        <dbReference type="ARBA" id="ARBA00047989"/>
    </source>
</evidence>
<comment type="caution">
    <text evidence="11">The sequence shown here is derived from an EMBL/GenBank/DDBJ whole genome shotgun (WGS) entry which is preliminary data.</text>
</comment>
<reference evidence="11 12" key="1">
    <citation type="submission" date="2024-09" db="EMBL/GenBank/DDBJ databases">
        <authorList>
            <person name="Sun Q."/>
            <person name="Mori K."/>
        </authorList>
    </citation>
    <scope>NUCLEOTIDE SEQUENCE [LARGE SCALE GENOMIC DNA]</scope>
    <source>
        <strain evidence="11 12">JCM 15389</strain>
    </source>
</reference>
<keyword evidence="5" id="KW-0479">Metal-binding</keyword>
<dbReference type="InterPro" id="IPR038371">
    <property type="entry name" value="Cu_polyphenol_OxRdtase_sf"/>
</dbReference>
<comment type="function">
    <text evidence="2">Purine nucleoside enzyme that catalyzes the phosphorolysis of adenosine and inosine nucleosides, yielding D-ribose 1-phosphate and the respective free bases, adenine and hypoxanthine. Also catalyzes the phosphorolysis of S-methyl-5'-thioadenosine into adenine and S-methyl-5-thio-alpha-D-ribose 1-phosphate. Also has adenosine deaminase activity.</text>
</comment>
<dbReference type="Pfam" id="PF02578">
    <property type="entry name" value="Cu-oxidase_4"/>
    <property type="match status" value="1"/>
</dbReference>
<protein>
    <submittedName>
        <fullName evidence="11">Laccase domain-containing protein</fullName>
    </submittedName>
</protein>
<dbReference type="Proteomes" id="UP001589788">
    <property type="component" value="Unassembled WGS sequence"/>
</dbReference>
<comment type="catalytic activity">
    <reaction evidence="1">
        <text>inosine + phosphate = alpha-D-ribose 1-phosphate + hypoxanthine</text>
        <dbReference type="Rhea" id="RHEA:27646"/>
        <dbReference type="ChEBI" id="CHEBI:17368"/>
        <dbReference type="ChEBI" id="CHEBI:17596"/>
        <dbReference type="ChEBI" id="CHEBI:43474"/>
        <dbReference type="ChEBI" id="CHEBI:57720"/>
        <dbReference type="EC" id="2.4.2.1"/>
    </reaction>
    <physiologicalReaction direction="left-to-right" evidence="1">
        <dbReference type="Rhea" id="RHEA:27647"/>
    </physiologicalReaction>
</comment>
<evidence type="ECO:0000256" key="5">
    <source>
        <dbReference type="ARBA" id="ARBA00022723"/>
    </source>
</evidence>
<dbReference type="Gene3D" id="3.60.140.10">
    <property type="entry name" value="CNF1/YfiH-like putative cysteine hydrolases"/>
    <property type="match status" value="1"/>
</dbReference>
<keyword evidence="12" id="KW-1185">Reference proteome</keyword>
<dbReference type="InterPro" id="IPR003730">
    <property type="entry name" value="Cu_polyphenol_OxRdtase"/>
</dbReference>
<keyword evidence="7" id="KW-0862">Zinc</keyword>
<evidence type="ECO:0000256" key="4">
    <source>
        <dbReference type="ARBA" id="ARBA00022679"/>
    </source>
</evidence>
<evidence type="ECO:0000256" key="7">
    <source>
        <dbReference type="ARBA" id="ARBA00022833"/>
    </source>
</evidence>
<evidence type="ECO:0000256" key="3">
    <source>
        <dbReference type="ARBA" id="ARBA00007353"/>
    </source>
</evidence>
<accession>A0ABV6C1J5</accession>
<dbReference type="RefSeq" id="WP_377788838.1">
    <property type="nucleotide sequence ID" value="NZ_JBHLYQ010000037.1"/>
</dbReference>
<evidence type="ECO:0000256" key="9">
    <source>
        <dbReference type="ARBA" id="ARBA00048968"/>
    </source>
</evidence>
<proteinExistence type="inferred from homology"/>
<evidence type="ECO:0000313" key="11">
    <source>
        <dbReference type="EMBL" id="MFC0081555.1"/>
    </source>
</evidence>
<evidence type="ECO:0000256" key="10">
    <source>
        <dbReference type="ARBA" id="ARBA00049893"/>
    </source>
</evidence>
<comment type="catalytic activity">
    <reaction evidence="8">
        <text>adenosine + H2O + H(+) = inosine + NH4(+)</text>
        <dbReference type="Rhea" id="RHEA:24408"/>
        <dbReference type="ChEBI" id="CHEBI:15377"/>
        <dbReference type="ChEBI" id="CHEBI:15378"/>
        <dbReference type="ChEBI" id="CHEBI:16335"/>
        <dbReference type="ChEBI" id="CHEBI:17596"/>
        <dbReference type="ChEBI" id="CHEBI:28938"/>
        <dbReference type="EC" id="3.5.4.4"/>
    </reaction>
    <physiologicalReaction direction="left-to-right" evidence="8">
        <dbReference type="Rhea" id="RHEA:24409"/>
    </physiologicalReaction>
</comment>
<keyword evidence="6" id="KW-0378">Hydrolase</keyword>
<evidence type="ECO:0000256" key="2">
    <source>
        <dbReference type="ARBA" id="ARBA00003215"/>
    </source>
</evidence>
<comment type="catalytic activity">
    <reaction evidence="10">
        <text>S-methyl-5'-thioadenosine + phosphate = 5-(methylsulfanyl)-alpha-D-ribose 1-phosphate + adenine</text>
        <dbReference type="Rhea" id="RHEA:11852"/>
        <dbReference type="ChEBI" id="CHEBI:16708"/>
        <dbReference type="ChEBI" id="CHEBI:17509"/>
        <dbReference type="ChEBI" id="CHEBI:43474"/>
        <dbReference type="ChEBI" id="CHEBI:58533"/>
        <dbReference type="EC" id="2.4.2.28"/>
    </reaction>
    <physiologicalReaction direction="left-to-right" evidence="10">
        <dbReference type="Rhea" id="RHEA:11853"/>
    </physiologicalReaction>
</comment>
<comment type="similarity">
    <text evidence="3">Belongs to the purine nucleoside phosphorylase YfiH/LACC1 family.</text>
</comment>
<evidence type="ECO:0000256" key="1">
    <source>
        <dbReference type="ARBA" id="ARBA00000553"/>
    </source>
</evidence>
<name>A0ABV6C1J5_9ACTN</name>
<dbReference type="InterPro" id="IPR011324">
    <property type="entry name" value="Cytotoxic_necrot_fac-like_cat"/>
</dbReference>
<keyword evidence="4" id="KW-0808">Transferase</keyword>
<evidence type="ECO:0000313" key="12">
    <source>
        <dbReference type="Proteomes" id="UP001589788"/>
    </source>
</evidence>
<comment type="catalytic activity">
    <reaction evidence="9">
        <text>adenosine + phosphate = alpha-D-ribose 1-phosphate + adenine</text>
        <dbReference type="Rhea" id="RHEA:27642"/>
        <dbReference type="ChEBI" id="CHEBI:16335"/>
        <dbReference type="ChEBI" id="CHEBI:16708"/>
        <dbReference type="ChEBI" id="CHEBI:43474"/>
        <dbReference type="ChEBI" id="CHEBI:57720"/>
        <dbReference type="EC" id="2.4.2.1"/>
    </reaction>
    <physiologicalReaction direction="left-to-right" evidence="9">
        <dbReference type="Rhea" id="RHEA:27643"/>
    </physiologicalReaction>
</comment>
<dbReference type="SUPFAM" id="SSF64438">
    <property type="entry name" value="CNF1/YfiH-like putative cysteine hydrolases"/>
    <property type="match status" value="1"/>
</dbReference>
<gene>
    <name evidence="11" type="ORF">ACFFRE_05265</name>
</gene>
<sequence length="235" mass="23529">MALVRALPAAGAWMLTTEASEGDHAGLGRGGAVDRVLAPLVAAGLLPPWPLWRLRQVHGARVVVADPRRTEVLEEGDAVVLPGPGSLAAVVTADCVPLALAAAGQAVAVVHVGWRGLVAGVVQAAAAALAALGPGPVSGALGPAIGPCCYAFSEADLQTVEAASGGVGRSRTRSGQLALDLPAAVAATARAAGVELAPGPVPCTGCDGRFFSHRCRADSARQATVVWRGWTPRVA</sequence>